<dbReference type="AlphaFoldDB" id="L0JDN0"/>
<dbReference type="Proteomes" id="UP000010862">
    <property type="component" value="Chromosome 2"/>
</dbReference>
<dbReference type="KEGG" id="pdt:Prede_1649"/>
<keyword evidence="1" id="KW-1133">Transmembrane helix</keyword>
<accession>L0JDN0</accession>
<dbReference type="EMBL" id="CP003369">
    <property type="protein sequence ID" value="AGB28953.1"/>
    <property type="molecule type" value="Genomic_DNA"/>
</dbReference>
<sequence length="63" mass="7328">MFAFSFFDGSHICRFLPILRPPTVPRSHFRHPKTKVFVLIISYLYLQIVTSALVNSLIINNLH</sequence>
<gene>
    <name evidence="2" type="ordered locus">Prede_1649</name>
</gene>
<proteinExistence type="predicted"/>
<dbReference type="PATRIC" id="fig|908937.9.peg.1744"/>
<evidence type="ECO:0000313" key="2">
    <source>
        <dbReference type="EMBL" id="AGB28953.1"/>
    </source>
</evidence>
<dbReference type="HOGENOM" id="CLU_2882120_0_0_10"/>
<organism evidence="2 3">
    <name type="scientific">Prevotella dentalis (strain ATCC 49559 / DSM 3688 / JCM 13448 / NCTC 12043 / ES 2772)</name>
    <name type="common">Mitsuokella dentalis</name>
    <dbReference type="NCBI Taxonomy" id="908937"/>
    <lineage>
        <taxon>Bacteria</taxon>
        <taxon>Pseudomonadati</taxon>
        <taxon>Bacteroidota</taxon>
        <taxon>Bacteroidia</taxon>
        <taxon>Bacteroidales</taxon>
        <taxon>Prevotellaceae</taxon>
        <taxon>Prevotella</taxon>
    </lineage>
</organism>
<evidence type="ECO:0000256" key="1">
    <source>
        <dbReference type="SAM" id="Phobius"/>
    </source>
</evidence>
<keyword evidence="3" id="KW-1185">Reference proteome</keyword>
<evidence type="ECO:0000313" key="3">
    <source>
        <dbReference type="Proteomes" id="UP000010862"/>
    </source>
</evidence>
<keyword evidence="1" id="KW-0472">Membrane</keyword>
<keyword evidence="1" id="KW-0812">Transmembrane</keyword>
<feature type="transmembrane region" description="Helical" evidence="1">
    <location>
        <begin position="36"/>
        <end position="59"/>
    </location>
</feature>
<reference evidence="2" key="1">
    <citation type="submission" date="2012-02" db="EMBL/GenBank/DDBJ databases">
        <title>Complete sequence of chromosome 2 of Prevotella dentalis DSM 3688.</title>
        <authorList>
            <consortium name="US DOE Joint Genome Institute (JGI-PGF)"/>
            <person name="Lucas S."/>
            <person name="Copeland A."/>
            <person name="Lapidus A."/>
            <person name="Glavina del Rio T."/>
            <person name="Dalin E."/>
            <person name="Tice H."/>
            <person name="Bruce D."/>
            <person name="Goodwin L."/>
            <person name="Pitluck S."/>
            <person name="Peters L."/>
            <person name="Mikhailova N."/>
            <person name="Chertkov O."/>
            <person name="Kyrpides N."/>
            <person name="Mavromatis K."/>
            <person name="Ivanova N."/>
            <person name="Brettin T."/>
            <person name="Detter J.C."/>
            <person name="Han C."/>
            <person name="Larimer F."/>
            <person name="Land M."/>
            <person name="Hauser L."/>
            <person name="Markowitz V."/>
            <person name="Cheng J.-F."/>
            <person name="Hugenholtz P."/>
            <person name="Woyke T."/>
            <person name="Wu D."/>
            <person name="Gronow S."/>
            <person name="Wellnitz S."/>
            <person name="Brambilla E."/>
            <person name="Klenk H.-P."/>
            <person name="Eisen J.A."/>
        </authorList>
    </citation>
    <scope>NUCLEOTIDE SEQUENCE [LARGE SCALE GENOMIC DNA]</scope>
    <source>
        <strain evidence="2">DSM 3688</strain>
    </source>
</reference>
<name>L0JDN0_PREDD</name>
<protein>
    <submittedName>
        <fullName evidence="2">Uncharacterized protein</fullName>
    </submittedName>
</protein>